<keyword evidence="1" id="KW-0812">Transmembrane</keyword>
<dbReference type="AlphaFoldDB" id="A0A6P8C003"/>
<gene>
    <name evidence="3" type="primary">LOC116190389</name>
</gene>
<evidence type="ECO:0000256" key="1">
    <source>
        <dbReference type="SAM" id="Phobius"/>
    </source>
</evidence>
<name>A0A6P8C003_PUNGR</name>
<keyword evidence="2" id="KW-1185">Reference proteome</keyword>
<dbReference type="RefSeq" id="XP_031375935.1">
    <property type="nucleotide sequence ID" value="XM_031520075.1"/>
</dbReference>
<evidence type="ECO:0000313" key="2">
    <source>
        <dbReference type="Proteomes" id="UP000515151"/>
    </source>
</evidence>
<feature type="transmembrane region" description="Helical" evidence="1">
    <location>
        <begin position="70"/>
        <end position="90"/>
    </location>
</feature>
<dbReference type="GeneID" id="116190389"/>
<reference evidence="2" key="1">
    <citation type="journal article" date="2020" name="Plant Biotechnol. J.">
        <title>The pomegranate (Punica granatum L.) draft genome dissects genetic divergence between soft- and hard-seeded cultivars.</title>
        <authorList>
            <person name="Luo X."/>
            <person name="Li H."/>
            <person name="Wu Z."/>
            <person name="Yao W."/>
            <person name="Zhao P."/>
            <person name="Cao D."/>
            <person name="Yu H."/>
            <person name="Li K."/>
            <person name="Poudel K."/>
            <person name="Zhao D."/>
            <person name="Zhang F."/>
            <person name="Xia X."/>
            <person name="Chen L."/>
            <person name="Wang Q."/>
            <person name="Jing D."/>
            <person name="Cao S."/>
        </authorList>
    </citation>
    <scope>NUCLEOTIDE SEQUENCE [LARGE SCALE GENOMIC DNA]</scope>
    <source>
        <strain evidence="2">cv. Tunisia</strain>
    </source>
</reference>
<protein>
    <submittedName>
        <fullName evidence="3">Uncharacterized protein LOC116190389 isoform X1</fullName>
    </submittedName>
</protein>
<keyword evidence="1" id="KW-0472">Membrane</keyword>
<dbReference type="OrthoDB" id="2018625at2759"/>
<sequence length="232" mass="25485">MEALLSPPPPFTAPKLLRRTRIRYSPKPGAKLIFRATTPQLPGTGKPDRQMKASAIDGVTAAADPSRSGVTWQIVVGAIAGVTPFVVAGIEFSKRIIKQRRCEVCGGSGLVLEEKEYFRCPGCGTIQFILLNEVDNSFNSSAALLLHLCRRVSSMAVMETVLLWLIHSSSPVTIFPTRRKVVVYRLQSMLLLPMASLLYILGLVNILQSIHRGKICFVLPVSGVFRACQCKY</sequence>
<reference evidence="3" key="2">
    <citation type="submission" date="2025-08" db="UniProtKB">
        <authorList>
            <consortium name="RefSeq"/>
        </authorList>
    </citation>
    <scope>IDENTIFICATION</scope>
    <source>
        <tissue evidence="3">Leaf</tissue>
    </source>
</reference>
<organism evidence="2 3">
    <name type="scientific">Punica granatum</name>
    <name type="common">Pomegranate</name>
    <dbReference type="NCBI Taxonomy" id="22663"/>
    <lineage>
        <taxon>Eukaryota</taxon>
        <taxon>Viridiplantae</taxon>
        <taxon>Streptophyta</taxon>
        <taxon>Embryophyta</taxon>
        <taxon>Tracheophyta</taxon>
        <taxon>Spermatophyta</taxon>
        <taxon>Magnoliopsida</taxon>
        <taxon>eudicotyledons</taxon>
        <taxon>Gunneridae</taxon>
        <taxon>Pentapetalae</taxon>
        <taxon>rosids</taxon>
        <taxon>malvids</taxon>
        <taxon>Myrtales</taxon>
        <taxon>Lythraceae</taxon>
        <taxon>Punica</taxon>
    </lineage>
</organism>
<proteinExistence type="predicted"/>
<accession>A0A6P8C003</accession>
<dbReference type="PANTHER" id="PTHR36809">
    <property type="entry name" value="TRANSMEMBRANE PROTEIN"/>
    <property type="match status" value="1"/>
</dbReference>
<feature type="transmembrane region" description="Helical" evidence="1">
    <location>
        <begin position="186"/>
        <end position="207"/>
    </location>
</feature>
<keyword evidence="1" id="KW-1133">Transmembrane helix</keyword>
<evidence type="ECO:0000313" key="3">
    <source>
        <dbReference type="RefSeq" id="XP_031375935.1"/>
    </source>
</evidence>
<dbReference type="PANTHER" id="PTHR36809:SF1">
    <property type="entry name" value="TRANSMEMBRANE PROTEIN"/>
    <property type="match status" value="1"/>
</dbReference>
<dbReference type="Proteomes" id="UP000515151">
    <property type="component" value="Chromosome 1"/>
</dbReference>